<dbReference type="RefSeq" id="WP_053796073.1">
    <property type="nucleotide sequence ID" value="NZ_JXCZ01000001.1"/>
</dbReference>
<feature type="domain" description="Regulatory protein YycH" evidence="1">
    <location>
        <begin position="11"/>
        <end position="424"/>
    </location>
</feature>
<dbReference type="Pfam" id="PF07435">
    <property type="entry name" value="YycH"/>
    <property type="match status" value="1"/>
</dbReference>
<evidence type="ECO:0000259" key="1">
    <source>
        <dbReference type="Pfam" id="PF07435"/>
    </source>
</evidence>
<reference evidence="2 3" key="1">
    <citation type="journal article" date="2015" name="Genome Biol. Evol.">
        <title>Functionally Structured Genomes in Lactobacillus kunkeei Colonizing the Honey Crop and Food Products of Honeybees and Stingless Bees.</title>
        <authorList>
            <person name="Tamarit D."/>
            <person name="Ellegaard K.M."/>
            <person name="Wikander J."/>
            <person name="Olofsson T."/>
            <person name="Vasquez A."/>
            <person name="Andersson S.G."/>
        </authorList>
    </citation>
    <scope>NUCLEOTIDE SEQUENCE [LARGE SCALE GENOMIC DNA]</scope>
    <source>
        <strain evidence="2 3">LAla</strain>
    </source>
</reference>
<dbReference type="EMBL" id="JXCZ01000001">
    <property type="protein sequence ID" value="KOY79863.1"/>
    <property type="molecule type" value="Genomic_DNA"/>
</dbReference>
<proteinExistence type="predicted"/>
<dbReference type="Proteomes" id="UP000037749">
    <property type="component" value="Unassembled WGS sequence"/>
</dbReference>
<dbReference type="CDD" id="cd15787">
    <property type="entry name" value="YycH_N"/>
    <property type="match status" value="1"/>
</dbReference>
<dbReference type="PATRIC" id="fig|148814.9.peg.45"/>
<protein>
    <recommendedName>
        <fullName evidence="1">Regulatory protein YycH domain-containing protein</fullName>
    </recommendedName>
</protein>
<comment type="caution">
    <text evidence="2">The sequence shown here is derived from an EMBL/GenBank/DDBJ whole genome shotgun (WGS) entry which is preliminary data.</text>
</comment>
<dbReference type="InterPro" id="IPR009996">
    <property type="entry name" value="YycH"/>
</dbReference>
<dbReference type="Gene3D" id="3.10.450.310">
    <property type="match status" value="1"/>
</dbReference>
<organism evidence="2 3">
    <name type="scientific">Apilactobacillus kunkeei</name>
    <dbReference type="NCBI Taxonomy" id="148814"/>
    <lineage>
        <taxon>Bacteria</taxon>
        <taxon>Bacillati</taxon>
        <taxon>Bacillota</taxon>
        <taxon>Bacilli</taxon>
        <taxon>Lactobacillales</taxon>
        <taxon>Lactobacillaceae</taxon>
        <taxon>Apilactobacillus</taxon>
    </lineage>
</organism>
<gene>
    <name evidence="2" type="ORF">RZ72_04550</name>
</gene>
<evidence type="ECO:0000313" key="3">
    <source>
        <dbReference type="Proteomes" id="UP000037749"/>
    </source>
</evidence>
<accession>A0A0M9DFL4</accession>
<dbReference type="AlphaFoldDB" id="A0A0M9DFL4"/>
<evidence type="ECO:0000313" key="2">
    <source>
        <dbReference type="EMBL" id="KOY79863.1"/>
    </source>
</evidence>
<sequence length="432" mass="49842">MKIKYFILPALLTIAVVVSFALSASILINPAHYDRSSQKVSTQSSQIDVKPMSTIYSPTQVIRTKESGKQYVLTNQSVNLTTEIGQQMNNYKDPKFTEVKSNEENYLKYLNTDDSVMLNYPDALNLKIVSQYISKSFKSLPNVSINRIMIPFDDSNDIYLFSDHNYKVYKVHVSDTNVKGIQKVIEDNVRAIPVKMKMINHTPFIDFYKSFTMPQYGYLINRTSQNYYVTRLLSDSQDISVKRHRSSTVYNDENSRQLSFSNDGEVNYYDSHPGNISTNMTQFLKDSYQNISQLLVSDTLANIRFFDYDSKNSKVVYRNYVEGFPIFDQTPYGAIEMRLVDNTSLKYNFSLNTLQIPVPTGRKDTKLITTDELLDSLRNHGYSSNKITDIELAYQWSNTKSSDILITLQPTWFVKYNGKYMNYTQMLSKGPQ</sequence>
<name>A0A0M9DFL4_9LACO</name>